<feature type="transmembrane region" description="Helical" evidence="1">
    <location>
        <begin position="33"/>
        <end position="51"/>
    </location>
</feature>
<evidence type="ECO:0000313" key="3">
    <source>
        <dbReference type="Proteomes" id="UP001145021"/>
    </source>
</evidence>
<evidence type="ECO:0000313" key="2">
    <source>
        <dbReference type="EMBL" id="KAJ1641640.1"/>
    </source>
</evidence>
<name>A0A9W8CG31_9FUNG</name>
<keyword evidence="1" id="KW-0472">Membrane</keyword>
<dbReference type="EMBL" id="JANBOH010000794">
    <property type="protein sequence ID" value="KAJ1641640.1"/>
    <property type="molecule type" value="Genomic_DNA"/>
</dbReference>
<keyword evidence="3" id="KW-1185">Reference proteome</keyword>
<feature type="non-terminal residue" evidence="2">
    <location>
        <position position="1"/>
    </location>
</feature>
<organism evidence="2 3">
    <name type="scientific">Coemansia asiatica</name>
    <dbReference type="NCBI Taxonomy" id="1052880"/>
    <lineage>
        <taxon>Eukaryota</taxon>
        <taxon>Fungi</taxon>
        <taxon>Fungi incertae sedis</taxon>
        <taxon>Zoopagomycota</taxon>
        <taxon>Kickxellomycotina</taxon>
        <taxon>Kickxellomycetes</taxon>
        <taxon>Kickxellales</taxon>
        <taxon>Kickxellaceae</taxon>
        <taxon>Coemansia</taxon>
    </lineage>
</organism>
<accession>A0A9W8CG31</accession>
<proteinExistence type="predicted"/>
<reference evidence="2" key="1">
    <citation type="submission" date="2022-07" db="EMBL/GenBank/DDBJ databases">
        <title>Phylogenomic reconstructions and comparative analyses of Kickxellomycotina fungi.</title>
        <authorList>
            <person name="Reynolds N.K."/>
            <person name="Stajich J.E."/>
            <person name="Barry K."/>
            <person name="Grigoriev I.V."/>
            <person name="Crous P."/>
            <person name="Smith M.E."/>
        </authorList>
    </citation>
    <scope>NUCLEOTIDE SEQUENCE</scope>
    <source>
        <strain evidence="2">NBRC 105413</strain>
    </source>
</reference>
<comment type="caution">
    <text evidence="2">The sequence shown here is derived from an EMBL/GenBank/DDBJ whole genome shotgun (WGS) entry which is preliminary data.</text>
</comment>
<evidence type="ECO:0000256" key="1">
    <source>
        <dbReference type="SAM" id="Phobius"/>
    </source>
</evidence>
<gene>
    <name evidence="2" type="ORF">LPJ64_006409</name>
</gene>
<sequence>ASIISFISTFQFINNGLLFNYGHLHRAAWYRNYMLLIVWAFLVIFMSYMLLADPNRIGCAFRLNCGTPSVLESLGYPKPTWYIEPYNNILGHNVIPKASRYKFWGYCIGNMLATNLWQVLVVNGPVRSFLRKKRPLRRLKVKL</sequence>
<keyword evidence="1" id="KW-0812">Transmembrane</keyword>
<dbReference type="AlphaFoldDB" id="A0A9W8CG31"/>
<dbReference type="Proteomes" id="UP001145021">
    <property type="component" value="Unassembled WGS sequence"/>
</dbReference>
<keyword evidence="1" id="KW-1133">Transmembrane helix</keyword>
<feature type="transmembrane region" description="Helical" evidence="1">
    <location>
        <begin position="103"/>
        <end position="130"/>
    </location>
</feature>
<protein>
    <submittedName>
        <fullName evidence="2">Uncharacterized protein</fullName>
    </submittedName>
</protein>